<reference evidence="2" key="1">
    <citation type="journal article" date="2019" name="Int. J. Syst. Evol. Microbiol.">
        <title>The Global Catalogue of Microorganisms (GCM) 10K type strain sequencing project: providing services to taxonomists for standard genome sequencing and annotation.</title>
        <authorList>
            <consortium name="The Broad Institute Genomics Platform"/>
            <consortium name="The Broad Institute Genome Sequencing Center for Infectious Disease"/>
            <person name="Wu L."/>
            <person name="Ma J."/>
        </authorList>
    </citation>
    <scope>NUCLEOTIDE SEQUENCE [LARGE SCALE GENOMIC DNA]</scope>
    <source>
        <strain evidence="2">CGMCC 4.7204</strain>
    </source>
</reference>
<accession>A0ABV8LD65</accession>
<protein>
    <submittedName>
        <fullName evidence="1">Uncharacterized protein</fullName>
    </submittedName>
</protein>
<dbReference type="EMBL" id="JBHSBA010000016">
    <property type="protein sequence ID" value="MFC4128851.1"/>
    <property type="molecule type" value="Genomic_DNA"/>
</dbReference>
<keyword evidence="2" id="KW-1185">Reference proteome</keyword>
<evidence type="ECO:0000313" key="1">
    <source>
        <dbReference type="EMBL" id="MFC4128851.1"/>
    </source>
</evidence>
<comment type="caution">
    <text evidence="1">The sequence shown here is derived from an EMBL/GenBank/DDBJ whole genome shotgun (WGS) entry which is preliminary data.</text>
</comment>
<gene>
    <name evidence="1" type="ORF">ACFOW8_28350</name>
</gene>
<organism evidence="1 2">
    <name type="scientific">Nocardia rhizosphaerae</name>
    <dbReference type="NCBI Taxonomy" id="1691571"/>
    <lineage>
        <taxon>Bacteria</taxon>
        <taxon>Bacillati</taxon>
        <taxon>Actinomycetota</taxon>
        <taxon>Actinomycetes</taxon>
        <taxon>Mycobacteriales</taxon>
        <taxon>Nocardiaceae</taxon>
        <taxon>Nocardia</taxon>
    </lineage>
</organism>
<evidence type="ECO:0000313" key="2">
    <source>
        <dbReference type="Proteomes" id="UP001595767"/>
    </source>
</evidence>
<dbReference type="Proteomes" id="UP001595767">
    <property type="component" value="Unassembled WGS sequence"/>
</dbReference>
<name>A0ABV8LD65_9NOCA</name>
<proteinExistence type="predicted"/>
<dbReference type="RefSeq" id="WP_378554718.1">
    <property type="nucleotide sequence ID" value="NZ_JBHSBA010000016.1"/>
</dbReference>
<sequence length="59" mass="6647">MIESTCRTCNGVIDWVDCPTGGWWQHAEHPEDGHDAVSGYDPAEMMDGLGRWTTLRRKA</sequence>